<dbReference type="Proteomes" id="UP000278962">
    <property type="component" value="Unassembled WGS sequence"/>
</dbReference>
<dbReference type="OrthoDB" id="9800184at2"/>
<dbReference type="SUPFAM" id="SSF56176">
    <property type="entry name" value="FAD-binding/transporter-associated domain-like"/>
    <property type="match status" value="1"/>
</dbReference>
<dbReference type="Pfam" id="PF04030">
    <property type="entry name" value="ALO"/>
    <property type="match status" value="1"/>
</dbReference>
<dbReference type="InterPro" id="IPR016167">
    <property type="entry name" value="FAD-bd_PCMH_sub1"/>
</dbReference>
<dbReference type="NCBIfam" id="TIGR01679">
    <property type="entry name" value="bact_FAD_ox"/>
    <property type="match status" value="1"/>
</dbReference>
<evidence type="ECO:0000256" key="1">
    <source>
        <dbReference type="ARBA" id="ARBA00023002"/>
    </source>
</evidence>
<reference evidence="3 4" key="1">
    <citation type="submission" date="2018-10" db="EMBL/GenBank/DDBJ databases">
        <title>Genomic Encyclopedia of Archaeal and Bacterial Type Strains, Phase II (KMG-II): from individual species to whole genera.</title>
        <authorList>
            <person name="Goeker M."/>
        </authorList>
    </citation>
    <scope>NUCLEOTIDE SEQUENCE [LARGE SCALE GENOMIC DNA]</scope>
    <source>
        <strain evidence="3 4">DSM 14954</strain>
    </source>
</reference>
<dbReference type="GO" id="GO:0071949">
    <property type="term" value="F:FAD binding"/>
    <property type="evidence" value="ECO:0007669"/>
    <property type="project" value="InterPro"/>
</dbReference>
<organism evidence="3 4">
    <name type="scientific">Solirubrobacter pauli</name>
    <dbReference type="NCBI Taxonomy" id="166793"/>
    <lineage>
        <taxon>Bacteria</taxon>
        <taxon>Bacillati</taxon>
        <taxon>Actinomycetota</taxon>
        <taxon>Thermoleophilia</taxon>
        <taxon>Solirubrobacterales</taxon>
        <taxon>Solirubrobacteraceae</taxon>
        <taxon>Solirubrobacter</taxon>
    </lineage>
</organism>
<evidence type="ECO:0000259" key="2">
    <source>
        <dbReference type="PROSITE" id="PS51387"/>
    </source>
</evidence>
<evidence type="ECO:0000313" key="4">
    <source>
        <dbReference type="Proteomes" id="UP000278962"/>
    </source>
</evidence>
<dbReference type="PIRSF" id="PIRSF000136">
    <property type="entry name" value="LGO_GLO"/>
    <property type="match status" value="1"/>
</dbReference>
<proteinExistence type="predicted"/>
<dbReference type="Gene3D" id="3.30.465.10">
    <property type="match status" value="1"/>
</dbReference>
<dbReference type="InterPro" id="IPR016169">
    <property type="entry name" value="FAD-bd_PCMH_sub2"/>
</dbReference>
<feature type="domain" description="FAD-binding PCMH-type" evidence="2">
    <location>
        <begin position="10"/>
        <end position="174"/>
    </location>
</feature>
<gene>
    <name evidence="3" type="ORF">C8N24_1249</name>
</gene>
<dbReference type="EMBL" id="RBIL01000001">
    <property type="protein sequence ID" value="RKQ91427.1"/>
    <property type="molecule type" value="Genomic_DNA"/>
</dbReference>
<dbReference type="InterPro" id="IPR010031">
    <property type="entry name" value="FAD_lactone_oxidase-like"/>
</dbReference>
<dbReference type="InterPro" id="IPR036318">
    <property type="entry name" value="FAD-bd_PCMH-like_sf"/>
</dbReference>
<evidence type="ECO:0000313" key="3">
    <source>
        <dbReference type="EMBL" id="RKQ91427.1"/>
    </source>
</evidence>
<protein>
    <submittedName>
        <fullName evidence="3">L-gulonolactone oxidase</fullName>
    </submittedName>
</protein>
<dbReference type="InterPro" id="IPR006094">
    <property type="entry name" value="Oxid_FAD_bind_N"/>
</dbReference>
<comment type="caution">
    <text evidence="3">The sequence shown here is derived from an EMBL/GenBank/DDBJ whole genome shotgun (WGS) entry which is preliminary data.</text>
</comment>
<dbReference type="Gene3D" id="3.30.70.2520">
    <property type="match status" value="1"/>
</dbReference>
<dbReference type="GO" id="GO:0016020">
    <property type="term" value="C:membrane"/>
    <property type="evidence" value="ECO:0007669"/>
    <property type="project" value="InterPro"/>
</dbReference>
<name>A0A660L8N4_9ACTN</name>
<dbReference type="RefSeq" id="WP_121249032.1">
    <property type="nucleotide sequence ID" value="NZ_RBIL01000001.1"/>
</dbReference>
<sequence length="421" mass="46043">MEWVNWSGSQRCTPTRFIAPRTRQELAQAIVDGPAPVRVAGAGHSFSGGVPTEGTLLSLDHLARVLDADAATGRVRVEAGIRLKALSSELHARGLAMPNLGDIDAQSLAGALSTGTHGTGTRFPNLAGQVESVELILADGTERTITGGDLLKAARVSLGALGVIVAVTLRCVPAFKLRIVDRPEPLADVLQSLQERADAHDHFEFWSFPHSEVALVRTLDETQDAPRVPGRARTYASDVLMDNHAFRALSEVAKRFPGQIPRLNRVMAGAASQRERVDWSYRIFASQRLVRFEEMEYALPREHAVEAVQAAKAALERHPVSFPIELRFSAGDDALLSPAHARESTFVAVHVFRSMPYEAAFRDVEAAMSALGGRPHWGKRSFLGAPDLAALYPRWDAFQAFRRELDPDGRFANAWLRKVLG</sequence>
<keyword evidence="4" id="KW-1185">Reference proteome</keyword>
<dbReference type="PROSITE" id="PS51387">
    <property type="entry name" value="FAD_PCMH"/>
    <property type="match status" value="1"/>
</dbReference>
<dbReference type="GO" id="GO:0080049">
    <property type="term" value="F:L-gulono-1,4-lactone dehydrogenase activity"/>
    <property type="evidence" value="ECO:0007669"/>
    <property type="project" value="TreeGrafter"/>
</dbReference>
<keyword evidence="1" id="KW-0560">Oxidoreductase</keyword>
<dbReference type="AlphaFoldDB" id="A0A660L8N4"/>
<dbReference type="Gene3D" id="1.10.45.10">
    <property type="entry name" value="Vanillyl-alcohol Oxidase, Chain A, domain 4"/>
    <property type="match status" value="1"/>
</dbReference>
<accession>A0A660L8N4</accession>
<dbReference type="InterPro" id="IPR016171">
    <property type="entry name" value="Vanillyl_alc_oxidase_C-sub2"/>
</dbReference>
<dbReference type="Gene3D" id="3.30.43.10">
    <property type="entry name" value="Uridine Diphospho-n-acetylenolpyruvylglucosamine Reductase, domain 2"/>
    <property type="match status" value="1"/>
</dbReference>
<dbReference type="GO" id="GO:0003885">
    <property type="term" value="F:D-arabinono-1,4-lactone oxidase activity"/>
    <property type="evidence" value="ECO:0007669"/>
    <property type="project" value="InterPro"/>
</dbReference>
<dbReference type="InterPro" id="IPR007173">
    <property type="entry name" value="ALO_C"/>
</dbReference>
<dbReference type="PANTHER" id="PTHR43762:SF1">
    <property type="entry name" value="D-ARABINONO-1,4-LACTONE OXIDASE"/>
    <property type="match status" value="1"/>
</dbReference>
<dbReference type="Pfam" id="PF01565">
    <property type="entry name" value="FAD_binding_4"/>
    <property type="match status" value="1"/>
</dbReference>
<dbReference type="PANTHER" id="PTHR43762">
    <property type="entry name" value="L-GULONOLACTONE OXIDASE"/>
    <property type="match status" value="1"/>
</dbReference>
<dbReference type="InterPro" id="IPR016166">
    <property type="entry name" value="FAD-bd_PCMH"/>
</dbReference>